<reference evidence="2" key="1">
    <citation type="journal article" date="2020" name="bioRxiv">
        <title>Hybrid origin of Populus tomentosa Carr. identified through genome sequencing and phylogenomic analysis.</title>
        <authorList>
            <person name="An X."/>
            <person name="Gao K."/>
            <person name="Chen Z."/>
            <person name="Li J."/>
            <person name="Yang X."/>
            <person name="Yang X."/>
            <person name="Zhou J."/>
            <person name="Guo T."/>
            <person name="Zhao T."/>
            <person name="Huang S."/>
            <person name="Miao D."/>
            <person name="Khan W.U."/>
            <person name="Rao P."/>
            <person name="Ye M."/>
            <person name="Lei B."/>
            <person name="Liao W."/>
            <person name="Wang J."/>
            <person name="Ji L."/>
            <person name="Li Y."/>
            <person name="Guo B."/>
            <person name="Mustafa N.S."/>
            <person name="Li S."/>
            <person name="Yun Q."/>
            <person name="Keller S.R."/>
            <person name="Mao J."/>
            <person name="Zhang R."/>
            <person name="Strauss S.H."/>
        </authorList>
    </citation>
    <scope>NUCLEOTIDE SEQUENCE</scope>
    <source>
        <strain evidence="2">GM15</strain>
        <tissue evidence="2">Leaf</tissue>
    </source>
</reference>
<proteinExistence type="predicted"/>
<name>A0A8X8CFV6_POPTO</name>
<dbReference type="OrthoDB" id="847636at2759"/>
<organism evidence="2 3">
    <name type="scientific">Populus tomentosa</name>
    <name type="common">Chinese white poplar</name>
    <dbReference type="NCBI Taxonomy" id="118781"/>
    <lineage>
        <taxon>Eukaryota</taxon>
        <taxon>Viridiplantae</taxon>
        <taxon>Streptophyta</taxon>
        <taxon>Embryophyta</taxon>
        <taxon>Tracheophyta</taxon>
        <taxon>Spermatophyta</taxon>
        <taxon>Magnoliopsida</taxon>
        <taxon>eudicotyledons</taxon>
        <taxon>Gunneridae</taxon>
        <taxon>Pentapetalae</taxon>
        <taxon>rosids</taxon>
        <taxon>fabids</taxon>
        <taxon>Malpighiales</taxon>
        <taxon>Salicaceae</taxon>
        <taxon>Saliceae</taxon>
        <taxon>Populus</taxon>
    </lineage>
</organism>
<evidence type="ECO:0000256" key="1">
    <source>
        <dbReference type="SAM" id="MobiDB-lite"/>
    </source>
</evidence>
<dbReference type="EMBL" id="JAAWWB010000018">
    <property type="protein sequence ID" value="KAG6760941.1"/>
    <property type="molecule type" value="Genomic_DNA"/>
</dbReference>
<dbReference type="PANTHER" id="PTHR34355:SF7">
    <property type="entry name" value="JOSEPHIN PROTEIN-LIKE PROTEIN"/>
    <property type="match status" value="1"/>
</dbReference>
<protein>
    <recommendedName>
        <fullName evidence="4">Josephin-like protein</fullName>
    </recommendedName>
</protein>
<accession>A0A8X8CFV6</accession>
<dbReference type="Proteomes" id="UP000886885">
    <property type="component" value="Chromosome 9D"/>
</dbReference>
<evidence type="ECO:0000313" key="2">
    <source>
        <dbReference type="EMBL" id="KAG6760941.1"/>
    </source>
</evidence>
<evidence type="ECO:0008006" key="4">
    <source>
        <dbReference type="Google" id="ProtNLM"/>
    </source>
</evidence>
<sequence>MSTRINQVKHKPAGTNRTQYPSTRDRVTGNRWPGRTCGFRLLKRSIVSPVKFLKHFGRKVAKALCLGRRSSPGVSSSGRSKPSVAPSDTHIAEAIEDCIDFINSSSLPRSNSVSANPNYCHKIRLSVSRERSKEISQGLHIHAFPNQTPSCSKIDKQASVKVCGWMLNCSLPCLHFNESDDAVVSGKVWMLVDRLFSLLLQNSKKIYDVYNASGGWYVLALALD</sequence>
<feature type="region of interest" description="Disordered" evidence="1">
    <location>
        <begin position="1"/>
        <end position="29"/>
    </location>
</feature>
<comment type="caution">
    <text evidence="2">The sequence shown here is derived from an EMBL/GenBank/DDBJ whole genome shotgun (WGS) entry which is preliminary data.</text>
</comment>
<keyword evidence="3" id="KW-1185">Reference proteome</keyword>
<dbReference type="AlphaFoldDB" id="A0A8X8CFV6"/>
<gene>
    <name evidence="2" type="ORF">POTOM_034129</name>
</gene>
<dbReference type="PANTHER" id="PTHR34355">
    <property type="entry name" value="JOSEPHIN-LIKE PROTEIN"/>
    <property type="match status" value="1"/>
</dbReference>
<evidence type="ECO:0000313" key="3">
    <source>
        <dbReference type="Proteomes" id="UP000886885"/>
    </source>
</evidence>